<reference evidence="5 6" key="1">
    <citation type="journal article" date="2021" name="Nat. Commun.">
        <title>Genetic determinants of endophytism in the Arabidopsis root mycobiome.</title>
        <authorList>
            <person name="Mesny F."/>
            <person name="Miyauchi S."/>
            <person name="Thiergart T."/>
            <person name="Pickel B."/>
            <person name="Atanasova L."/>
            <person name="Karlsson M."/>
            <person name="Huettel B."/>
            <person name="Barry K.W."/>
            <person name="Haridas S."/>
            <person name="Chen C."/>
            <person name="Bauer D."/>
            <person name="Andreopoulos W."/>
            <person name="Pangilinan J."/>
            <person name="LaButti K."/>
            <person name="Riley R."/>
            <person name="Lipzen A."/>
            <person name="Clum A."/>
            <person name="Drula E."/>
            <person name="Henrissat B."/>
            <person name="Kohler A."/>
            <person name="Grigoriev I.V."/>
            <person name="Martin F.M."/>
            <person name="Hacquard S."/>
        </authorList>
    </citation>
    <scope>NUCLEOTIDE SEQUENCE [LARGE SCALE GENOMIC DNA]</scope>
    <source>
        <strain evidence="5 6">MPI-CAGE-CH-0241</strain>
    </source>
</reference>
<dbReference type="InterPro" id="IPR036864">
    <property type="entry name" value="Zn2-C6_fun-type_DNA-bd_sf"/>
</dbReference>
<evidence type="ECO:0000256" key="3">
    <source>
        <dbReference type="SAM" id="MobiDB-lite"/>
    </source>
</evidence>
<dbReference type="Gene3D" id="4.10.240.10">
    <property type="entry name" value="Zn(2)-C6 fungal-type DNA-binding domain"/>
    <property type="match status" value="1"/>
</dbReference>
<accession>A0A9P8VSI0</accession>
<dbReference type="Pfam" id="PF00172">
    <property type="entry name" value="Zn_clus"/>
    <property type="match status" value="1"/>
</dbReference>
<feature type="compositionally biased region" description="Basic and acidic residues" evidence="3">
    <location>
        <begin position="1"/>
        <end position="16"/>
    </location>
</feature>
<feature type="compositionally biased region" description="Polar residues" evidence="3">
    <location>
        <begin position="125"/>
        <end position="141"/>
    </location>
</feature>
<dbReference type="AlphaFoldDB" id="A0A9P8VSI0"/>
<keyword evidence="2" id="KW-0539">Nucleus</keyword>
<feature type="compositionally biased region" description="Basic and acidic residues" evidence="3">
    <location>
        <begin position="112"/>
        <end position="123"/>
    </location>
</feature>
<dbReference type="SMART" id="SM00066">
    <property type="entry name" value="GAL4"/>
    <property type="match status" value="1"/>
</dbReference>
<dbReference type="GO" id="GO:0000981">
    <property type="term" value="F:DNA-binding transcription factor activity, RNA polymerase II-specific"/>
    <property type="evidence" value="ECO:0007669"/>
    <property type="project" value="InterPro"/>
</dbReference>
<dbReference type="SUPFAM" id="SSF57701">
    <property type="entry name" value="Zn2/Cys6 DNA-binding domain"/>
    <property type="match status" value="1"/>
</dbReference>
<dbReference type="InterPro" id="IPR001138">
    <property type="entry name" value="Zn2Cys6_DnaBD"/>
</dbReference>
<organism evidence="5 6">
    <name type="scientific">Thelonectria olida</name>
    <dbReference type="NCBI Taxonomy" id="1576542"/>
    <lineage>
        <taxon>Eukaryota</taxon>
        <taxon>Fungi</taxon>
        <taxon>Dikarya</taxon>
        <taxon>Ascomycota</taxon>
        <taxon>Pezizomycotina</taxon>
        <taxon>Sordariomycetes</taxon>
        <taxon>Hypocreomycetidae</taxon>
        <taxon>Hypocreales</taxon>
        <taxon>Nectriaceae</taxon>
        <taxon>Thelonectria</taxon>
    </lineage>
</organism>
<feature type="region of interest" description="Disordered" evidence="3">
    <location>
        <begin position="112"/>
        <end position="141"/>
    </location>
</feature>
<dbReference type="InterPro" id="IPR050613">
    <property type="entry name" value="Sec_Metabolite_Reg"/>
</dbReference>
<protein>
    <recommendedName>
        <fullName evidence="4">Zn(2)-C6 fungal-type domain-containing protein</fullName>
    </recommendedName>
</protein>
<dbReference type="EMBL" id="JAGPYM010000035">
    <property type="protein sequence ID" value="KAH6876420.1"/>
    <property type="molecule type" value="Genomic_DNA"/>
</dbReference>
<gene>
    <name evidence="5" type="ORF">B0T10DRAFT_198667</name>
</gene>
<proteinExistence type="predicted"/>
<evidence type="ECO:0000313" key="6">
    <source>
        <dbReference type="Proteomes" id="UP000777438"/>
    </source>
</evidence>
<dbReference type="GO" id="GO:0008270">
    <property type="term" value="F:zinc ion binding"/>
    <property type="evidence" value="ECO:0007669"/>
    <property type="project" value="InterPro"/>
</dbReference>
<dbReference type="GO" id="GO:0005634">
    <property type="term" value="C:nucleus"/>
    <property type="evidence" value="ECO:0007669"/>
    <property type="project" value="UniProtKB-SubCell"/>
</dbReference>
<dbReference type="PROSITE" id="PS50048">
    <property type="entry name" value="ZN2_CY6_FUNGAL_2"/>
    <property type="match status" value="1"/>
</dbReference>
<dbReference type="PANTHER" id="PTHR31001:SF85">
    <property type="entry name" value="ZN(II)2CYS6 TRANSCRIPTION FACTOR (EUROFUNG)"/>
    <property type="match status" value="1"/>
</dbReference>
<dbReference type="PANTHER" id="PTHR31001">
    <property type="entry name" value="UNCHARACTERIZED TRANSCRIPTIONAL REGULATORY PROTEIN"/>
    <property type="match status" value="1"/>
</dbReference>
<keyword evidence="6" id="KW-1185">Reference proteome</keyword>
<dbReference type="Proteomes" id="UP000777438">
    <property type="component" value="Unassembled WGS sequence"/>
</dbReference>
<evidence type="ECO:0000313" key="5">
    <source>
        <dbReference type="EMBL" id="KAH6876420.1"/>
    </source>
</evidence>
<feature type="region of interest" description="Disordered" evidence="3">
    <location>
        <begin position="1"/>
        <end position="34"/>
    </location>
</feature>
<evidence type="ECO:0000259" key="4">
    <source>
        <dbReference type="PROSITE" id="PS50048"/>
    </source>
</evidence>
<comment type="subcellular location">
    <subcellularLocation>
        <location evidence="1">Nucleus</location>
    </subcellularLocation>
</comment>
<sequence length="141" mass="15767">MDNKVACRPKEEDRPVWEPAHTSMTSTSSRQPKKTPRILACVLCQQRKKKCNRQSPCSNCIKLKAVCIPSTPAPPRKRRRPNQELLERLARCEALLRHCTCIPQPLTDRILSEHSLDDSHGSPEGETTASPSTDGPSMSPK</sequence>
<evidence type="ECO:0000256" key="1">
    <source>
        <dbReference type="ARBA" id="ARBA00004123"/>
    </source>
</evidence>
<evidence type="ECO:0000256" key="2">
    <source>
        <dbReference type="ARBA" id="ARBA00023242"/>
    </source>
</evidence>
<comment type="caution">
    <text evidence="5">The sequence shown here is derived from an EMBL/GenBank/DDBJ whole genome shotgun (WGS) entry which is preliminary data.</text>
</comment>
<dbReference type="CDD" id="cd00067">
    <property type="entry name" value="GAL4"/>
    <property type="match status" value="1"/>
</dbReference>
<feature type="domain" description="Zn(2)-C6 fungal-type" evidence="4">
    <location>
        <begin position="40"/>
        <end position="67"/>
    </location>
</feature>
<dbReference type="OrthoDB" id="2269373at2759"/>
<name>A0A9P8VSI0_9HYPO</name>